<feature type="region of interest" description="Disordered" evidence="7">
    <location>
        <begin position="990"/>
        <end position="1016"/>
    </location>
</feature>
<keyword evidence="6" id="KW-0326">Glycosidase</keyword>
<protein>
    <recommendedName>
        <fullName evidence="9">Glycoside hydrolase family 38 central domain-containing protein</fullName>
    </recommendedName>
</protein>
<keyword evidence="8" id="KW-1133">Transmembrane helix</keyword>
<feature type="transmembrane region" description="Helical" evidence="8">
    <location>
        <begin position="1107"/>
        <end position="1129"/>
    </location>
</feature>
<feature type="compositionally biased region" description="Polar residues" evidence="7">
    <location>
        <begin position="991"/>
        <end position="1013"/>
    </location>
</feature>
<comment type="cofactor">
    <cofactor evidence="1">
        <name>Zn(2+)</name>
        <dbReference type="ChEBI" id="CHEBI:29105"/>
    </cofactor>
</comment>
<evidence type="ECO:0000256" key="7">
    <source>
        <dbReference type="SAM" id="MobiDB-lite"/>
    </source>
</evidence>
<comment type="similarity">
    <text evidence="2">Belongs to the glycosyl hydrolase 38 family.</text>
</comment>
<dbReference type="InterPro" id="IPR027291">
    <property type="entry name" value="Glyco_hydro_38_N_sf"/>
</dbReference>
<gene>
    <name evidence="10" type="ORF">TrST_g8038</name>
</gene>
<evidence type="ECO:0000256" key="8">
    <source>
        <dbReference type="SAM" id="Phobius"/>
    </source>
</evidence>
<evidence type="ECO:0000313" key="10">
    <source>
        <dbReference type="EMBL" id="GMH83129.1"/>
    </source>
</evidence>
<dbReference type="PANTHER" id="PTHR11607">
    <property type="entry name" value="ALPHA-MANNOSIDASE"/>
    <property type="match status" value="1"/>
</dbReference>
<keyword evidence="3" id="KW-0479">Metal-binding</keyword>
<feature type="transmembrane region" description="Helical" evidence="8">
    <location>
        <begin position="1158"/>
        <end position="1184"/>
    </location>
</feature>
<dbReference type="InterPro" id="IPR000602">
    <property type="entry name" value="Glyco_hydro_38_N"/>
</dbReference>
<keyword evidence="5" id="KW-0862">Zinc</keyword>
<dbReference type="Pfam" id="PF09261">
    <property type="entry name" value="Alpha-mann_mid"/>
    <property type="match status" value="1"/>
</dbReference>
<dbReference type="InterPro" id="IPR011013">
    <property type="entry name" value="Gal_mutarotase_sf_dom"/>
</dbReference>
<dbReference type="SUPFAM" id="SSF74650">
    <property type="entry name" value="Galactose mutarotase-like"/>
    <property type="match status" value="1"/>
</dbReference>
<dbReference type="Gene3D" id="1.20.1270.50">
    <property type="entry name" value="Glycoside hydrolase family 38, central domain"/>
    <property type="match status" value="1"/>
</dbReference>
<evidence type="ECO:0000256" key="1">
    <source>
        <dbReference type="ARBA" id="ARBA00001947"/>
    </source>
</evidence>
<dbReference type="GO" id="GO:0046872">
    <property type="term" value="F:metal ion binding"/>
    <property type="evidence" value="ECO:0007669"/>
    <property type="project" value="UniProtKB-KW"/>
</dbReference>
<evidence type="ECO:0000256" key="6">
    <source>
        <dbReference type="ARBA" id="ARBA00023295"/>
    </source>
</evidence>
<keyword evidence="11" id="KW-1185">Reference proteome</keyword>
<reference evidence="11" key="1">
    <citation type="journal article" date="2023" name="Commun. Biol.">
        <title>Genome analysis of Parmales, the sister group of diatoms, reveals the evolutionary specialization of diatoms from phago-mixotrophs to photoautotrophs.</title>
        <authorList>
            <person name="Ban H."/>
            <person name="Sato S."/>
            <person name="Yoshikawa S."/>
            <person name="Yamada K."/>
            <person name="Nakamura Y."/>
            <person name="Ichinomiya M."/>
            <person name="Sato N."/>
            <person name="Blanc-Mathieu R."/>
            <person name="Endo H."/>
            <person name="Kuwata A."/>
            <person name="Ogata H."/>
        </authorList>
    </citation>
    <scope>NUCLEOTIDE SEQUENCE [LARGE SCALE GENOMIC DNA]</scope>
    <source>
        <strain evidence="11">NIES 3701</strain>
    </source>
</reference>
<sequence>MLYQESVQRAASRWTDFVSSAENRSQRRRLALLTKACVIFAALCFLAALHQSKSPTLHLVPLSHLDPGWKLTYDEAYLSLAVPIYKQVISELLISEDRTFIMEPVVYVSRFLSDAGESPISTEVGGFSSESEVYTGAVYSALAFRARNLEPGMRQSAKGGKFDTEHLWQWQQLPATTLQSVASAMHSFETKRDRERIVETWELFDGSDKLSSIASLFRIGTRGEYSESAVRSFLSEYDREVARMQDLTKRGGTHGSRVWDASSLDRLVQASKFICSLESVKCNFSCKSIGSEDESCMLPSYKQAFVYLITNTKQLEVVGSGWVSHDESLPTYAEVLGSSTLGRGALRSIFSSSEKENPLSIAWQVDSFGHSVTSSRLFKDLGFRAAVYNRLSYETKREFVDSKALLFNWAAKSNPAVTTSAVATLSRPKQPQQNPSTLLSVLLRDHYNSPPTRYFERADKITPKMIDGAASEIYAWLRRAKSSFPTSQLLYPVGDDNSFLAAAQYFDAMDAVVKVLKNKYSIDALYSTPTKYLDAALKEKGADRFPEVEGTLVSYSDQAFHSWSGYYSSRVYLKQRIKALSSVVYSAELLNALAMTTTDRSVLERSGSGGWEGPRGGEIRSRYFRLKNARSTLALMMHHDAITGTCSKRVAEDFLRLIYDGRAAAAGVIVSSMRSLGVIEQGRPEDEPELEFSGEGGEGGTNHIVTVGGGAGLADGYNQLGIGSILGSEGAIELSIFNPLERAAVRPATIIVPCGRGTSRGSWLAVYGDDKSEGVSVEKPKWLRSQVFPMLVPDKDNLGMVLDGVGEEEKAGFCKMIMEVSLPAMAGRKVVVFWNEFKKEAGSEQEPPSFLREFGLDGLSSTILTGAQLKEEGANLNLVPNPDLADDVNDIDFLVKFDKVGEGAYEVAVTTRRKRSGEEERVVMETRQYVSFPDLNSLSGVTSAGAYVMKWSGFALSRIWIELFGWYLIGAGIYFVGRLVMREVKAKRRGQQQTNVKKISPAKSQPTPHTNAPSPKCSWEKIQRHLFKLAVTIVTGVIVGRSTSLAFNDGSLDAFLKPAQMPVPVPKPAKQRGSPFPGAEMPAVKKDYQNVPGLVVIREFGVVSGFFFAYFGGPICTLTFAPAVILSAATHSLRNPVKQSRPMNLSVRKDKEEARKSLLISISDGLIAFQASILVADGVVLNLLHYKNGLGLGDTGSEDATTGRNMYYVESELSVLPQVNTEVVVHYRAERVGRDLDAGWLNNKGKKFYVDDGLTLVKKDYDQTVPTSSNYMPLAHSAGWMGEGLGLTLIAGQGLGVCGVEEDTIEVMVARSLSGDDEKGLEEALVEEKRTGVLLGVLVGMEEGADKGGGFVKARQVGANSFRKPVVVMGTSGGGNYYDIMAKLGKQKEVASAHFSGLNWPVEVVSMEYWEDAEVGGGGGTYLRLRNALLGGGEVSADLEWLLKPTKVCKVEEVRLDYSPMGMGMGMGMVEGAKVVLKAGELKAFKVGVKC</sequence>
<comment type="caution">
    <text evidence="10">The sequence shown here is derived from an EMBL/GenBank/DDBJ whole genome shotgun (WGS) entry which is preliminary data.</text>
</comment>
<dbReference type="SUPFAM" id="SSF88713">
    <property type="entry name" value="Glycoside hydrolase/deacetylase"/>
    <property type="match status" value="2"/>
</dbReference>
<keyword evidence="4" id="KW-0378">Hydrolase</keyword>
<dbReference type="Pfam" id="PF01074">
    <property type="entry name" value="Glyco_hydro_38N"/>
    <property type="match status" value="1"/>
</dbReference>
<accession>A0A9W7B368</accession>
<feature type="transmembrane region" description="Helical" evidence="8">
    <location>
        <begin position="1026"/>
        <end position="1047"/>
    </location>
</feature>
<feature type="transmembrane region" description="Helical" evidence="8">
    <location>
        <begin position="30"/>
        <end position="49"/>
    </location>
</feature>
<evidence type="ECO:0000256" key="4">
    <source>
        <dbReference type="ARBA" id="ARBA00022801"/>
    </source>
</evidence>
<name>A0A9W7B368_9STRA</name>
<dbReference type="Proteomes" id="UP001165085">
    <property type="component" value="Unassembled WGS sequence"/>
</dbReference>
<dbReference type="GO" id="GO:0030246">
    <property type="term" value="F:carbohydrate binding"/>
    <property type="evidence" value="ECO:0007669"/>
    <property type="project" value="InterPro"/>
</dbReference>
<dbReference type="InterPro" id="IPR011330">
    <property type="entry name" value="Glyco_hydro/deAcase_b/a-brl"/>
</dbReference>
<keyword evidence="8" id="KW-0472">Membrane</keyword>
<dbReference type="Gene3D" id="3.20.110.10">
    <property type="entry name" value="Glycoside hydrolase 38, N terminal domain"/>
    <property type="match status" value="2"/>
</dbReference>
<dbReference type="Gene3D" id="2.70.98.30">
    <property type="entry name" value="Golgi alpha-mannosidase II, domain 4"/>
    <property type="match status" value="1"/>
</dbReference>
<evidence type="ECO:0000256" key="5">
    <source>
        <dbReference type="ARBA" id="ARBA00022833"/>
    </source>
</evidence>
<proteinExistence type="inferred from homology"/>
<dbReference type="InterPro" id="IPR015341">
    <property type="entry name" value="Glyco_hydro_38_cen"/>
</dbReference>
<feature type="transmembrane region" description="Helical" evidence="8">
    <location>
        <begin position="959"/>
        <end position="981"/>
    </location>
</feature>
<feature type="domain" description="Glycoside hydrolase family 38 central" evidence="9">
    <location>
        <begin position="561"/>
        <end position="658"/>
    </location>
</feature>
<evidence type="ECO:0000256" key="2">
    <source>
        <dbReference type="ARBA" id="ARBA00009792"/>
    </source>
</evidence>
<evidence type="ECO:0000313" key="11">
    <source>
        <dbReference type="Proteomes" id="UP001165085"/>
    </source>
</evidence>
<keyword evidence="8" id="KW-0812">Transmembrane</keyword>
<dbReference type="InterPro" id="IPR037094">
    <property type="entry name" value="Glyco_hydro_38_cen_sf"/>
</dbReference>
<dbReference type="InterPro" id="IPR050843">
    <property type="entry name" value="Glycosyl_Hydrlase_38"/>
</dbReference>
<dbReference type="PANTHER" id="PTHR11607:SF3">
    <property type="entry name" value="LYSOSOMAL ALPHA-MANNOSIDASE"/>
    <property type="match status" value="1"/>
</dbReference>
<evidence type="ECO:0000259" key="9">
    <source>
        <dbReference type="SMART" id="SM00872"/>
    </source>
</evidence>
<dbReference type="EMBL" id="BRXY01000278">
    <property type="protein sequence ID" value="GMH83129.1"/>
    <property type="molecule type" value="Genomic_DNA"/>
</dbReference>
<dbReference type="OrthoDB" id="10261055at2759"/>
<organism evidence="10 11">
    <name type="scientific">Triparma strigata</name>
    <dbReference type="NCBI Taxonomy" id="1606541"/>
    <lineage>
        <taxon>Eukaryota</taxon>
        <taxon>Sar</taxon>
        <taxon>Stramenopiles</taxon>
        <taxon>Ochrophyta</taxon>
        <taxon>Bolidophyceae</taxon>
        <taxon>Parmales</taxon>
        <taxon>Triparmaceae</taxon>
        <taxon>Triparma</taxon>
    </lineage>
</organism>
<dbReference type="InterPro" id="IPR028995">
    <property type="entry name" value="Glyco_hydro_57/38_cen_sf"/>
</dbReference>
<evidence type="ECO:0000256" key="3">
    <source>
        <dbReference type="ARBA" id="ARBA00022723"/>
    </source>
</evidence>
<dbReference type="GO" id="GO:0004559">
    <property type="term" value="F:alpha-mannosidase activity"/>
    <property type="evidence" value="ECO:0007669"/>
    <property type="project" value="InterPro"/>
</dbReference>
<dbReference type="SMART" id="SM00872">
    <property type="entry name" value="Alpha-mann_mid"/>
    <property type="match status" value="1"/>
</dbReference>
<dbReference type="SUPFAM" id="SSF88688">
    <property type="entry name" value="Families 57/38 glycoside transferase middle domain"/>
    <property type="match status" value="1"/>
</dbReference>
<dbReference type="GO" id="GO:0006013">
    <property type="term" value="P:mannose metabolic process"/>
    <property type="evidence" value="ECO:0007669"/>
    <property type="project" value="InterPro"/>
</dbReference>